<reference evidence="3 4" key="1">
    <citation type="journal article" date="2016" name="Int. J. Syst. Evol. Microbiol.">
        <title>Tessaracoccus flavus sp. nov., isolated from the drainage system of a lindane-producing factory.</title>
        <authorList>
            <person name="Kumari R."/>
            <person name="Singh P."/>
            <person name="Schumann P."/>
            <person name="Lal R."/>
        </authorList>
    </citation>
    <scope>NUCLEOTIDE SEQUENCE [LARGE SCALE GENOMIC DNA]</scope>
    <source>
        <strain evidence="3 4">RP1T</strain>
    </source>
</reference>
<dbReference type="InterPro" id="IPR002347">
    <property type="entry name" value="SDR_fam"/>
</dbReference>
<evidence type="ECO:0000256" key="2">
    <source>
        <dbReference type="ARBA" id="ARBA00023002"/>
    </source>
</evidence>
<dbReference type="AlphaFoldDB" id="A0A1Q2CES0"/>
<protein>
    <submittedName>
        <fullName evidence="3">Uncharacterized protein</fullName>
    </submittedName>
</protein>
<dbReference type="STRING" id="1610493.RPIT_07175"/>
<keyword evidence="2" id="KW-0560">Oxidoreductase</keyword>
<dbReference type="PRINTS" id="PR00081">
    <property type="entry name" value="GDHRDH"/>
</dbReference>
<dbReference type="PANTHER" id="PTHR24320">
    <property type="entry name" value="RETINOL DEHYDROGENASE"/>
    <property type="match status" value="1"/>
</dbReference>
<name>A0A1Q2CES0_9ACTN</name>
<sequence length="328" mass="34226">MRVHPRPTRPNCPAVGHDHPLLDLTGKVAVVTGGASGIGYFTAEGLAALGAHVVIAGRNEERARAARLAIARQVPDAQVSYQPLDLADLASVRAAAETLAGLPALDILVANAGAIGLPNHTRPPAERGIRPRTTADGHELFWGTNFLGHYVLVATLLPLLLASAGRCVVVGSIGDRGAPLPGDALPPVDLKASDLAKYGQSKLATTTLMHELARRLGTGGGAAALGAHPGTAVDFLSPPRDVAVNQPEAAGLLQWPTRLFTHGKHRGAAPVLTAAACPQARNGDYWGPKWLTKGPPTTVRPNPATRDEATARRLLEMASALTRVRIEL</sequence>
<dbReference type="KEGG" id="tfl:RPIT_07175"/>
<dbReference type="RefSeq" id="WP_077341895.1">
    <property type="nucleotide sequence ID" value="NZ_CP019605.1"/>
</dbReference>
<comment type="similarity">
    <text evidence="1">Belongs to the short-chain dehydrogenases/reductases (SDR) family.</text>
</comment>
<dbReference type="InterPro" id="IPR020904">
    <property type="entry name" value="Sc_DH/Rdtase_CS"/>
</dbReference>
<gene>
    <name evidence="3" type="ORF">RPIT_07175</name>
</gene>
<dbReference type="Proteomes" id="UP000188324">
    <property type="component" value="Chromosome"/>
</dbReference>
<organism evidence="3 4">
    <name type="scientific">Tessaracoccus flavus</name>
    <dbReference type="NCBI Taxonomy" id="1610493"/>
    <lineage>
        <taxon>Bacteria</taxon>
        <taxon>Bacillati</taxon>
        <taxon>Actinomycetota</taxon>
        <taxon>Actinomycetes</taxon>
        <taxon>Propionibacteriales</taxon>
        <taxon>Propionibacteriaceae</taxon>
        <taxon>Tessaracoccus</taxon>
    </lineage>
</organism>
<dbReference type="Gene3D" id="3.40.50.720">
    <property type="entry name" value="NAD(P)-binding Rossmann-like Domain"/>
    <property type="match status" value="1"/>
</dbReference>
<keyword evidence="4" id="KW-1185">Reference proteome</keyword>
<evidence type="ECO:0000313" key="4">
    <source>
        <dbReference type="Proteomes" id="UP000188324"/>
    </source>
</evidence>
<proteinExistence type="inferred from homology"/>
<dbReference type="OrthoDB" id="4577644at2"/>
<dbReference type="SUPFAM" id="SSF51735">
    <property type="entry name" value="NAD(P)-binding Rossmann-fold domains"/>
    <property type="match status" value="1"/>
</dbReference>
<dbReference type="Pfam" id="PF00106">
    <property type="entry name" value="adh_short"/>
    <property type="match status" value="1"/>
</dbReference>
<evidence type="ECO:0000256" key="1">
    <source>
        <dbReference type="ARBA" id="ARBA00006484"/>
    </source>
</evidence>
<accession>A0A1Q2CES0</accession>
<dbReference type="InterPro" id="IPR036291">
    <property type="entry name" value="NAD(P)-bd_dom_sf"/>
</dbReference>
<dbReference type="EMBL" id="CP019605">
    <property type="protein sequence ID" value="AQP44622.1"/>
    <property type="molecule type" value="Genomic_DNA"/>
</dbReference>
<dbReference type="PROSITE" id="PS00061">
    <property type="entry name" value="ADH_SHORT"/>
    <property type="match status" value="1"/>
</dbReference>
<dbReference type="GO" id="GO:0016491">
    <property type="term" value="F:oxidoreductase activity"/>
    <property type="evidence" value="ECO:0007669"/>
    <property type="project" value="UniProtKB-KW"/>
</dbReference>
<evidence type="ECO:0000313" key="3">
    <source>
        <dbReference type="EMBL" id="AQP44622.1"/>
    </source>
</evidence>
<dbReference type="PANTHER" id="PTHR24320:SF148">
    <property type="entry name" value="NAD(P)-BINDING ROSSMANN-FOLD SUPERFAMILY PROTEIN"/>
    <property type="match status" value="1"/>
</dbReference>